<evidence type="ECO:0000256" key="4">
    <source>
        <dbReference type="ARBA" id="ARBA00023136"/>
    </source>
</evidence>
<dbReference type="RefSeq" id="WP_343750009.1">
    <property type="nucleotide sequence ID" value="NZ_BAAADN010000040.1"/>
</dbReference>
<reference evidence="6" key="2">
    <citation type="submission" date="2023-12" db="EMBL/GenBank/DDBJ databases">
        <authorList>
            <person name="Sun Q."/>
            <person name="Inoue M."/>
        </authorList>
    </citation>
    <scope>NUCLEOTIDE SEQUENCE</scope>
    <source>
        <strain evidence="6">JCM 12289</strain>
    </source>
</reference>
<accession>A0AAV3SHN1</accession>
<reference evidence="6" key="1">
    <citation type="journal article" date="2014" name="Int. J. Syst. Evol. Microbiol.">
        <title>Complete genome sequence of Corynebacterium casei LMG S-19264T (=DSM 44701T), isolated from a smear-ripened cheese.</title>
        <authorList>
            <consortium name="US DOE Joint Genome Institute (JGI-PGF)"/>
            <person name="Walter F."/>
            <person name="Albersmeier A."/>
            <person name="Kalinowski J."/>
            <person name="Ruckert C."/>
        </authorList>
    </citation>
    <scope>NUCLEOTIDE SEQUENCE</scope>
    <source>
        <strain evidence="6">JCM 12289</strain>
    </source>
</reference>
<proteinExistence type="predicted"/>
<dbReference type="PANTHER" id="PTHR43847:SF1">
    <property type="entry name" value="BLL3993 PROTEIN"/>
    <property type="match status" value="1"/>
</dbReference>
<feature type="transmembrane region" description="Helical" evidence="5">
    <location>
        <begin position="75"/>
        <end position="96"/>
    </location>
</feature>
<name>A0AAV3SHN1_HALDO</name>
<dbReference type="Gene3D" id="1.20.120.1630">
    <property type="match status" value="1"/>
</dbReference>
<dbReference type="GO" id="GO:0004671">
    <property type="term" value="F:protein C-terminal S-isoprenylcysteine carboxyl O-methyltransferase activity"/>
    <property type="evidence" value="ECO:0007669"/>
    <property type="project" value="InterPro"/>
</dbReference>
<dbReference type="Pfam" id="PF04140">
    <property type="entry name" value="ICMT"/>
    <property type="match status" value="1"/>
</dbReference>
<dbReference type="EMBL" id="BAAADN010000040">
    <property type="protein sequence ID" value="GAA0467351.1"/>
    <property type="molecule type" value="Genomic_DNA"/>
</dbReference>
<dbReference type="InterPro" id="IPR052527">
    <property type="entry name" value="Metal_cation-efflux_comp"/>
</dbReference>
<keyword evidence="4 5" id="KW-0472">Membrane</keyword>
<evidence type="ECO:0000256" key="5">
    <source>
        <dbReference type="SAM" id="Phobius"/>
    </source>
</evidence>
<evidence type="ECO:0000313" key="7">
    <source>
        <dbReference type="Proteomes" id="UP001500962"/>
    </source>
</evidence>
<sequence length="200" mass="22563">MEPLLSDPVYLFVFYAAVAVAMGPDILREIRRRRREDTETAEAHDKGSRRVIGITGGGGILVGVAAIYLLPSMTILWHSHIMFAVGIAVLLVGGAVRRYAVQTLDEYFTPTVKIHQNQQVIDTGPYRWVRHPSYTGGLLEYTGIGLVLSNWVSIVAIVGGLVIAYVYRIRIEERTLSEELGEPYQRFLDRTPYRLIPYVW</sequence>
<comment type="caution">
    <text evidence="6">The sequence shown here is derived from an EMBL/GenBank/DDBJ whole genome shotgun (WGS) entry which is preliminary data.</text>
</comment>
<dbReference type="GO" id="GO:0016020">
    <property type="term" value="C:membrane"/>
    <property type="evidence" value="ECO:0007669"/>
    <property type="project" value="UniProtKB-SubCell"/>
</dbReference>
<dbReference type="InterPro" id="IPR007269">
    <property type="entry name" value="ICMT_MeTrfase"/>
</dbReference>
<dbReference type="Proteomes" id="UP001500962">
    <property type="component" value="Unassembled WGS sequence"/>
</dbReference>
<dbReference type="AlphaFoldDB" id="A0AAV3SHN1"/>
<keyword evidence="3 5" id="KW-1133">Transmembrane helix</keyword>
<comment type="subcellular location">
    <subcellularLocation>
        <location evidence="1">Membrane</location>
        <topology evidence="1">Multi-pass membrane protein</topology>
    </subcellularLocation>
</comment>
<keyword evidence="2 5" id="KW-0812">Transmembrane</keyword>
<organism evidence="6 7">
    <name type="scientific">Halococcus dombrowskii</name>
    <dbReference type="NCBI Taxonomy" id="179637"/>
    <lineage>
        <taxon>Archaea</taxon>
        <taxon>Methanobacteriati</taxon>
        <taxon>Methanobacteriota</taxon>
        <taxon>Stenosarchaea group</taxon>
        <taxon>Halobacteria</taxon>
        <taxon>Halobacteriales</taxon>
        <taxon>Halococcaceae</taxon>
        <taxon>Halococcus</taxon>
    </lineage>
</organism>
<dbReference type="PANTHER" id="PTHR43847">
    <property type="entry name" value="BLL3993 PROTEIN"/>
    <property type="match status" value="1"/>
</dbReference>
<evidence type="ECO:0008006" key="8">
    <source>
        <dbReference type="Google" id="ProtNLM"/>
    </source>
</evidence>
<protein>
    <recommendedName>
        <fullName evidence="8">Protein-S-isoprenylcysteine O-methyltransferase Ste14</fullName>
    </recommendedName>
</protein>
<evidence type="ECO:0000256" key="1">
    <source>
        <dbReference type="ARBA" id="ARBA00004141"/>
    </source>
</evidence>
<evidence type="ECO:0000256" key="2">
    <source>
        <dbReference type="ARBA" id="ARBA00022692"/>
    </source>
</evidence>
<feature type="transmembrane region" description="Helical" evidence="5">
    <location>
        <begin position="51"/>
        <end position="69"/>
    </location>
</feature>
<feature type="transmembrane region" description="Helical" evidence="5">
    <location>
        <begin position="138"/>
        <end position="167"/>
    </location>
</feature>
<gene>
    <name evidence="6" type="ORF">GCM10008985_25380</name>
</gene>
<evidence type="ECO:0000313" key="6">
    <source>
        <dbReference type="EMBL" id="GAA0467351.1"/>
    </source>
</evidence>
<evidence type="ECO:0000256" key="3">
    <source>
        <dbReference type="ARBA" id="ARBA00022989"/>
    </source>
</evidence>
<feature type="transmembrane region" description="Helical" evidence="5">
    <location>
        <begin position="12"/>
        <end position="30"/>
    </location>
</feature>